<keyword evidence="3" id="KW-1185">Reference proteome</keyword>
<evidence type="ECO:0000313" key="2">
    <source>
        <dbReference type="EMBL" id="KAK7001255.1"/>
    </source>
</evidence>
<dbReference type="InterPro" id="IPR018247">
    <property type="entry name" value="EF_Hand_1_Ca_BS"/>
</dbReference>
<name>A0AAN8ZND1_HALRR</name>
<reference evidence="2 3" key="1">
    <citation type="submission" date="2023-11" db="EMBL/GenBank/DDBJ databases">
        <title>Halocaridina rubra genome assembly.</title>
        <authorList>
            <person name="Smith C."/>
        </authorList>
    </citation>
    <scope>NUCLEOTIDE SEQUENCE [LARGE SCALE GENOMIC DNA]</scope>
    <source>
        <strain evidence="2">EP-1</strain>
        <tissue evidence="2">Whole</tissue>
    </source>
</reference>
<dbReference type="PROSITE" id="PS00018">
    <property type="entry name" value="EF_HAND_1"/>
    <property type="match status" value="1"/>
</dbReference>
<dbReference type="EMBL" id="JAXCGZ010023959">
    <property type="protein sequence ID" value="KAK7001255.1"/>
    <property type="molecule type" value="Genomic_DNA"/>
</dbReference>
<evidence type="ECO:0000313" key="3">
    <source>
        <dbReference type="Proteomes" id="UP001381693"/>
    </source>
</evidence>
<accession>A0AAN8ZND1</accession>
<organism evidence="2 3">
    <name type="scientific">Halocaridina rubra</name>
    <name type="common">Hawaiian red shrimp</name>
    <dbReference type="NCBI Taxonomy" id="373956"/>
    <lineage>
        <taxon>Eukaryota</taxon>
        <taxon>Metazoa</taxon>
        <taxon>Ecdysozoa</taxon>
        <taxon>Arthropoda</taxon>
        <taxon>Crustacea</taxon>
        <taxon>Multicrustacea</taxon>
        <taxon>Malacostraca</taxon>
        <taxon>Eumalacostraca</taxon>
        <taxon>Eucarida</taxon>
        <taxon>Decapoda</taxon>
        <taxon>Pleocyemata</taxon>
        <taxon>Caridea</taxon>
        <taxon>Atyoidea</taxon>
        <taxon>Atyidae</taxon>
        <taxon>Halocaridina</taxon>
    </lineage>
</organism>
<feature type="region of interest" description="Disordered" evidence="1">
    <location>
        <begin position="27"/>
        <end position="53"/>
    </location>
</feature>
<sequence>EESAERMDEVDDDEDGYVTWSEYISETYGIDDPEDQQLLDQGDQEEEQRVSYI</sequence>
<dbReference type="Proteomes" id="UP001381693">
    <property type="component" value="Unassembled WGS sequence"/>
</dbReference>
<gene>
    <name evidence="2" type="ORF">SK128_020156</name>
</gene>
<proteinExistence type="predicted"/>
<protein>
    <submittedName>
        <fullName evidence="2">Uncharacterized protein</fullName>
    </submittedName>
</protein>
<dbReference type="AlphaFoldDB" id="A0AAN8ZND1"/>
<evidence type="ECO:0000256" key="1">
    <source>
        <dbReference type="SAM" id="MobiDB-lite"/>
    </source>
</evidence>
<feature type="compositionally biased region" description="Acidic residues" evidence="1">
    <location>
        <begin position="29"/>
        <end position="46"/>
    </location>
</feature>
<comment type="caution">
    <text evidence="2">The sequence shown here is derived from an EMBL/GenBank/DDBJ whole genome shotgun (WGS) entry which is preliminary data.</text>
</comment>
<feature type="non-terminal residue" evidence="2">
    <location>
        <position position="1"/>
    </location>
</feature>